<dbReference type="InterPro" id="IPR050383">
    <property type="entry name" value="GlyoxalaseI/FosfomycinResist"/>
</dbReference>
<dbReference type="RefSeq" id="WP_250097374.1">
    <property type="nucleotide sequence ID" value="NZ_JAKRYL010000016.1"/>
</dbReference>
<dbReference type="InterPro" id="IPR029068">
    <property type="entry name" value="Glyas_Bleomycin-R_OHBP_Dase"/>
</dbReference>
<proteinExistence type="predicted"/>
<dbReference type="InterPro" id="IPR037523">
    <property type="entry name" value="VOC_core"/>
</dbReference>
<dbReference type="PROSITE" id="PS51819">
    <property type="entry name" value="VOC"/>
    <property type="match status" value="2"/>
</dbReference>
<dbReference type="EMBL" id="JAKRYL010000016">
    <property type="protein sequence ID" value="MCL7748485.1"/>
    <property type="molecule type" value="Genomic_DNA"/>
</dbReference>
<feature type="domain" description="VOC" evidence="1">
    <location>
        <begin position="10"/>
        <end position="122"/>
    </location>
</feature>
<feature type="domain" description="VOC" evidence="1">
    <location>
        <begin position="152"/>
        <end position="272"/>
    </location>
</feature>
<keyword evidence="3" id="KW-1185">Reference proteome</keyword>
<dbReference type="Proteomes" id="UP001139150">
    <property type="component" value="Unassembled WGS sequence"/>
</dbReference>
<dbReference type="SUPFAM" id="SSF54593">
    <property type="entry name" value="Glyoxalase/Bleomycin resistance protein/Dihydroxybiphenyl dioxygenase"/>
    <property type="match status" value="1"/>
</dbReference>
<dbReference type="Gene3D" id="3.10.180.10">
    <property type="entry name" value="2,3-Dihydroxybiphenyl 1,2-Dioxygenase, domain 1"/>
    <property type="match status" value="2"/>
</dbReference>
<dbReference type="PANTHER" id="PTHR21366:SF19">
    <property type="entry name" value="METAPYROCATECHASE"/>
    <property type="match status" value="1"/>
</dbReference>
<dbReference type="AlphaFoldDB" id="A0A9X2CUB9"/>
<dbReference type="InterPro" id="IPR004360">
    <property type="entry name" value="Glyas_Fos-R_dOase_dom"/>
</dbReference>
<accession>A0A9X2CUB9</accession>
<organism evidence="2 3">
    <name type="scientific">Halalkalibacter alkaliphilus</name>
    <dbReference type="NCBI Taxonomy" id="2917993"/>
    <lineage>
        <taxon>Bacteria</taxon>
        <taxon>Bacillati</taxon>
        <taxon>Bacillota</taxon>
        <taxon>Bacilli</taxon>
        <taxon>Bacillales</taxon>
        <taxon>Bacillaceae</taxon>
        <taxon>Halalkalibacter</taxon>
    </lineage>
</organism>
<reference evidence="2" key="1">
    <citation type="submission" date="2022-02" db="EMBL/GenBank/DDBJ databases">
        <title>Halalkalibacter sp. nov. isolated from Lonar Lake, India.</title>
        <authorList>
            <person name="Joshi A."/>
            <person name="Thite S."/>
            <person name="Lodha T."/>
        </authorList>
    </citation>
    <scope>NUCLEOTIDE SEQUENCE</scope>
    <source>
        <strain evidence="2">MEB205</strain>
    </source>
</reference>
<dbReference type="Pfam" id="PF00903">
    <property type="entry name" value="Glyoxalase"/>
    <property type="match status" value="2"/>
</dbReference>
<dbReference type="PANTHER" id="PTHR21366">
    <property type="entry name" value="GLYOXALASE FAMILY PROTEIN"/>
    <property type="match status" value="1"/>
</dbReference>
<evidence type="ECO:0000259" key="1">
    <source>
        <dbReference type="PROSITE" id="PS51819"/>
    </source>
</evidence>
<sequence length="316" mass="36047">MPKRNHFISQLAHLEIYSPKLEESVKFFHDILGLEESGRLGKSVYMRAWGEFFHHSLKITEGPTHGLGHIGWRAESEEDLLEAVEFIESKGYGKGWIEGDLGHGRAYQFLSPEGHLEEIFWDVDLAVIPEEKQSKWRSRPQKNPSRGASVRRLDHVTLWSSDVSRHNQYYQELGFKYNEGVVLPNGTEVGSILAVSSLNHEVAMFADFKKEHGNLNHICYAVENRDQVLETADYVVDNGYRLEMKPFKHALGEAFTTYAIEPGGNRVEIYGGSPLYFAPDYGPKLWPVEENPNDAWSEHNIFNTAQFDSIHEKAGK</sequence>
<name>A0A9X2CUB9_9BACI</name>
<evidence type="ECO:0000313" key="2">
    <source>
        <dbReference type="EMBL" id="MCL7748485.1"/>
    </source>
</evidence>
<gene>
    <name evidence="2" type="ORF">MF646_15255</name>
</gene>
<protein>
    <submittedName>
        <fullName evidence="2">VOC family protein</fullName>
    </submittedName>
</protein>
<comment type="caution">
    <text evidence="2">The sequence shown here is derived from an EMBL/GenBank/DDBJ whole genome shotgun (WGS) entry which is preliminary data.</text>
</comment>
<evidence type="ECO:0000313" key="3">
    <source>
        <dbReference type="Proteomes" id="UP001139150"/>
    </source>
</evidence>
<dbReference type="CDD" id="cd09013">
    <property type="entry name" value="BphC-JF8_N_like"/>
    <property type="match status" value="1"/>
</dbReference>